<organism evidence="2">
    <name type="scientific">Symploca sp. SIO1C4</name>
    <dbReference type="NCBI Taxonomy" id="2607765"/>
    <lineage>
        <taxon>Bacteria</taxon>
        <taxon>Bacillati</taxon>
        <taxon>Cyanobacteriota</taxon>
        <taxon>Cyanophyceae</taxon>
        <taxon>Coleofasciculales</taxon>
        <taxon>Coleofasciculaceae</taxon>
        <taxon>Symploca</taxon>
    </lineage>
</organism>
<evidence type="ECO:0000256" key="1">
    <source>
        <dbReference type="SAM" id="Coils"/>
    </source>
</evidence>
<proteinExistence type="predicted"/>
<evidence type="ECO:0000313" key="2">
    <source>
        <dbReference type="EMBL" id="NER28788.1"/>
    </source>
</evidence>
<dbReference type="AlphaFoldDB" id="A0A6B3NHK0"/>
<name>A0A6B3NHK0_9CYAN</name>
<accession>A0A6B3NHK0</accession>
<protein>
    <submittedName>
        <fullName evidence="2">Uncharacterized protein</fullName>
    </submittedName>
</protein>
<gene>
    <name evidence="2" type="ORF">F6J89_14410</name>
</gene>
<feature type="coiled-coil region" evidence="1">
    <location>
        <begin position="84"/>
        <end position="111"/>
    </location>
</feature>
<sequence>MSQSKETTLMSVATIDQKLETIKATIANKRTTQQEALAEEQAMLEQVRILNTQRRKSATHEATAELRRLMPAFAEQCLTVNRAIVALFDSYDELEKSIAEIQEAYHRLRRNGTNVSNPIHGIEFDSPRWLHTLQSSIKSVKAITIKPHPTSTYAIGFVPLEQLPKAFPDCLINLQTEAPRDDK</sequence>
<keyword evidence="1" id="KW-0175">Coiled coil</keyword>
<dbReference type="EMBL" id="JAAHFQ010000261">
    <property type="protein sequence ID" value="NER28788.1"/>
    <property type="molecule type" value="Genomic_DNA"/>
</dbReference>
<comment type="caution">
    <text evidence="2">The sequence shown here is derived from an EMBL/GenBank/DDBJ whole genome shotgun (WGS) entry which is preliminary data.</text>
</comment>
<reference evidence="2" key="1">
    <citation type="submission" date="2019-11" db="EMBL/GenBank/DDBJ databases">
        <title>Genomic insights into an expanded diversity of filamentous marine cyanobacteria reveals the extraordinary biosynthetic potential of Moorea and Okeania.</title>
        <authorList>
            <person name="Ferreira Leao T."/>
            <person name="Wang M."/>
            <person name="Moss N."/>
            <person name="Da Silva R."/>
            <person name="Sanders J."/>
            <person name="Nurk S."/>
            <person name="Gurevich A."/>
            <person name="Humphrey G."/>
            <person name="Reher R."/>
            <person name="Zhu Q."/>
            <person name="Belda-Ferre P."/>
            <person name="Glukhov E."/>
            <person name="Rex R."/>
            <person name="Dorrestein P.C."/>
            <person name="Knight R."/>
            <person name="Pevzner P."/>
            <person name="Gerwick W.H."/>
            <person name="Gerwick L."/>
        </authorList>
    </citation>
    <scope>NUCLEOTIDE SEQUENCE</scope>
    <source>
        <strain evidence="2">SIO1C4</strain>
    </source>
</reference>